<gene>
    <name evidence="1" type="ORF">EHS13_14705</name>
</gene>
<dbReference type="OrthoDB" id="2615746at2"/>
<protein>
    <submittedName>
        <fullName evidence="1">Uncharacterized protein</fullName>
    </submittedName>
</protein>
<dbReference type="EMBL" id="CP034235">
    <property type="protein sequence ID" value="QGQ96038.1"/>
    <property type="molecule type" value="Genomic_DNA"/>
</dbReference>
<sequence>MSRQRQQILILHLANPSLESNVVAWALYDGAKAKGELQMNTGDAETPPYESVLDAMREGWNVLQLPNLPNYQSGNEHDLGHLPYEYTLERKVSIGE</sequence>
<dbReference type="AlphaFoldDB" id="A0A6B8RKZ5"/>
<keyword evidence="2" id="KW-1185">Reference proteome</keyword>
<name>A0A6B8RKZ5_9BACL</name>
<dbReference type="KEGG" id="ppsc:EHS13_14705"/>
<proteinExistence type="predicted"/>
<evidence type="ECO:0000313" key="1">
    <source>
        <dbReference type="EMBL" id="QGQ96038.1"/>
    </source>
</evidence>
<organism evidence="1 2">
    <name type="scientific">Paenibacillus psychroresistens</name>
    <dbReference type="NCBI Taxonomy" id="1778678"/>
    <lineage>
        <taxon>Bacteria</taxon>
        <taxon>Bacillati</taxon>
        <taxon>Bacillota</taxon>
        <taxon>Bacilli</taxon>
        <taxon>Bacillales</taxon>
        <taxon>Paenibacillaceae</taxon>
        <taxon>Paenibacillus</taxon>
    </lineage>
</organism>
<dbReference type="RefSeq" id="WP_155701075.1">
    <property type="nucleotide sequence ID" value="NZ_CP034235.1"/>
</dbReference>
<evidence type="ECO:0000313" key="2">
    <source>
        <dbReference type="Proteomes" id="UP000426246"/>
    </source>
</evidence>
<accession>A0A6B8RKZ5</accession>
<reference evidence="2" key="1">
    <citation type="submission" date="2018-11" db="EMBL/GenBank/DDBJ databases">
        <title>Complete genome sequence of Paenibacillus sp. ML311-T8.</title>
        <authorList>
            <person name="Nam Y.-D."/>
            <person name="Kang J."/>
            <person name="Chung W.-H."/>
            <person name="Park Y.S."/>
        </authorList>
    </citation>
    <scope>NUCLEOTIDE SEQUENCE [LARGE SCALE GENOMIC DNA]</scope>
    <source>
        <strain evidence="2">ML311-T8</strain>
    </source>
</reference>
<dbReference type="Proteomes" id="UP000426246">
    <property type="component" value="Chromosome"/>
</dbReference>